<dbReference type="PANTHER" id="PTHR11049">
    <property type="entry name" value="ACYL COENZYME A THIOESTER HYDROLASE"/>
    <property type="match status" value="1"/>
</dbReference>
<accession>A0A419SLV3</accession>
<dbReference type="OrthoDB" id="9791628at2"/>
<dbReference type="RefSeq" id="WP_120188779.1">
    <property type="nucleotide sequence ID" value="NZ_MCHY01000007.1"/>
</dbReference>
<dbReference type="InterPro" id="IPR006683">
    <property type="entry name" value="Thioestr_dom"/>
</dbReference>
<dbReference type="GO" id="GO:0009062">
    <property type="term" value="P:fatty acid catabolic process"/>
    <property type="evidence" value="ECO:0007669"/>
    <property type="project" value="TreeGrafter"/>
</dbReference>
<evidence type="ECO:0000256" key="1">
    <source>
        <dbReference type="ARBA" id="ARBA00010458"/>
    </source>
</evidence>
<dbReference type="InterPro" id="IPR029069">
    <property type="entry name" value="HotDog_dom_sf"/>
</dbReference>
<evidence type="ECO:0000259" key="4">
    <source>
        <dbReference type="PROSITE" id="PS51770"/>
    </source>
</evidence>
<dbReference type="SUPFAM" id="SSF54637">
    <property type="entry name" value="Thioesterase/thiol ester dehydrase-isomerase"/>
    <property type="match status" value="1"/>
</dbReference>
<dbReference type="GO" id="GO:0052816">
    <property type="term" value="F:long-chain fatty acyl-CoA hydrolase activity"/>
    <property type="evidence" value="ECO:0007669"/>
    <property type="project" value="TreeGrafter"/>
</dbReference>
<dbReference type="InterPro" id="IPR040170">
    <property type="entry name" value="Cytosol_ACT"/>
</dbReference>
<organism evidence="5 6">
    <name type="scientific">Ammoniphilus oxalaticus</name>
    <dbReference type="NCBI Taxonomy" id="66863"/>
    <lineage>
        <taxon>Bacteria</taxon>
        <taxon>Bacillati</taxon>
        <taxon>Bacillota</taxon>
        <taxon>Bacilli</taxon>
        <taxon>Bacillales</taxon>
        <taxon>Paenibacillaceae</taxon>
        <taxon>Aneurinibacillus group</taxon>
        <taxon>Ammoniphilus</taxon>
    </lineage>
</organism>
<feature type="domain" description="HotDog ACOT-type" evidence="4">
    <location>
        <begin position="7"/>
        <end position="119"/>
    </location>
</feature>
<name>A0A419SLV3_9BACL</name>
<keyword evidence="6" id="KW-1185">Reference proteome</keyword>
<proteinExistence type="inferred from homology"/>
<gene>
    <name evidence="5" type="ORF">BEP19_03760</name>
</gene>
<keyword evidence="2 3" id="KW-0378">Hydrolase</keyword>
<evidence type="ECO:0000256" key="3">
    <source>
        <dbReference type="PROSITE-ProRule" id="PRU01106"/>
    </source>
</evidence>
<dbReference type="InterPro" id="IPR033120">
    <property type="entry name" value="HOTDOG_ACOT"/>
</dbReference>
<evidence type="ECO:0000313" key="6">
    <source>
        <dbReference type="Proteomes" id="UP000284219"/>
    </source>
</evidence>
<evidence type="ECO:0000256" key="2">
    <source>
        <dbReference type="ARBA" id="ARBA00022801"/>
    </source>
</evidence>
<evidence type="ECO:0000313" key="5">
    <source>
        <dbReference type="EMBL" id="RKD24962.1"/>
    </source>
</evidence>
<dbReference type="PROSITE" id="PS51770">
    <property type="entry name" value="HOTDOG_ACOT"/>
    <property type="match status" value="1"/>
</dbReference>
<dbReference type="GO" id="GO:0006637">
    <property type="term" value="P:acyl-CoA metabolic process"/>
    <property type="evidence" value="ECO:0007669"/>
    <property type="project" value="TreeGrafter"/>
</dbReference>
<dbReference type="GO" id="GO:0005829">
    <property type="term" value="C:cytosol"/>
    <property type="evidence" value="ECO:0007669"/>
    <property type="project" value="TreeGrafter"/>
</dbReference>
<dbReference type="AlphaFoldDB" id="A0A419SLV3"/>
<protein>
    <submittedName>
        <fullName evidence="5">Acyl-CoA thioesterase</fullName>
    </submittedName>
</protein>
<dbReference type="Gene3D" id="3.10.129.10">
    <property type="entry name" value="Hotdog Thioesterase"/>
    <property type="match status" value="1"/>
</dbReference>
<comment type="caution">
    <text evidence="5">The sequence shown here is derived from an EMBL/GenBank/DDBJ whole genome shotgun (WGS) entry which is preliminary data.</text>
</comment>
<dbReference type="PANTHER" id="PTHR11049:SF24">
    <property type="entry name" value="CYTOSOLIC ACYL COENZYME A THIOESTER HYDROLASE"/>
    <property type="match status" value="1"/>
</dbReference>
<dbReference type="Proteomes" id="UP000284219">
    <property type="component" value="Unassembled WGS sequence"/>
</dbReference>
<reference evidence="5 6" key="1">
    <citation type="submission" date="2016-08" db="EMBL/GenBank/DDBJ databases">
        <title>Novel Firmicute Genomes.</title>
        <authorList>
            <person name="Poppleton D.I."/>
            <person name="Gribaldo S."/>
        </authorList>
    </citation>
    <scope>NUCLEOTIDE SEQUENCE [LARGE SCALE GENOMIC DNA]</scope>
    <source>
        <strain evidence="5 6">RAOx-1</strain>
    </source>
</reference>
<comment type="similarity">
    <text evidence="1">Belongs to the acyl coenzyme A hydrolase family.</text>
</comment>
<dbReference type="CDD" id="cd03442">
    <property type="entry name" value="BFIT_BACH"/>
    <property type="match status" value="1"/>
</dbReference>
<dbReference type="EMBL" id="MCHY01000007">
    <property type="protein sequence ID" value="RKD24962.1"/>
    <property type="molecule type" value="Genomic_DNA"/>
</dbReference>
<sequence>MEAKYCRESRIVRTSHVFPPDTNTLGTLFGGKLMAYIDDVGSLSATRHSHHTVVTASTDSVDFLKPIRLEDSVTVESYVVSTGKTSMEVFVKVIAENLFTGERRIAATSFLTFVAVDENRKPIPVPPVIPETDEEVKLHQLAPQRAKHRRTRREESKEFAAFLSTDEYSAQKCQVCKNNLSNDQEEA</sequence>
<dbReference type="Pfam" id="PF03061">
    <property type="entry name" value="4HBT"/>
    <property type="match status" value="1"/>
</dbReference>